<proteinExistence type="predicted"/>
<feature type="transmembrane region" description="Helical" evidence="6">
    <location>
        <begin position="94"/>
        <end position="119"/>
    </location>
</feature>
<keyword evidence="4 6" id="KW-1133">Transmembrane helix</keyword>
<keyword evidence="9" id="KW-1185">Reference proteome</keyword>
<evidence type="ECO:0000313" key="9">
    <source>
        <dbReference type="Proteomes" id="UP000242999"/>
    </source>
</evidence>
<evidence type="ECO:0000256" key="4">
    <source>
        <dbReference type="ARBA" id="ARBA00022989"/>
    </source>
</evidence>
<dbReference type="STRING" id="64971.SAMN05421831_104138"/>
<protein>
    <submittedName>
        <fullName evidence="8">DNA segregation ATPase FtsK/SpoIIIE, S-DNA-T family</fullName>
    </submittedName>
</protein>
<evidence type="ECO:0000259" key="7">
    <source>
        <dbReference type="Pfam" id="PF13491"/>
    </source>
</evidence>
<dbReference type="EMBL" id="FNYH01000004">
    <property type="protein sequence ID" value="SEI56847.1"/>
    <property type="molecule type" value="Genomic_DNA"/>
</dbReference>
<evidence type="ECO:0000256" key="2">
    <source>
        <dbReference type="ARBA" id="ARBA00022475"/>
    </source>
</evidence>
<feature type="domain" description="DNA translocase FtsK 4TM region" evidence="7">
    <location>
        <begin position="9"/>
        <end position="177"/>
    </location>
</feature>
<evidence type="ECO:0000256" key="5">
    <source>
        <dbReference type="ARBA" id="ARBA00023136"/>
    </source>
</evidence>
<reference evidence="9" key="1">
    <citation type="submission" date="2016-10" db="EMBL/GenBank/DDBJ databases">
        <authorList>
            <person name="Varghese N."/>
            <person name="Submissions S."/>
        </authorList>
    </citation>
    <scope>NUCLEOTIDE SEQUENCE [LARGE SCALE GENOMIC DNA]</scope>
    <source>
        <strain evidence="9">DSM 7165</strain>
    </source>
</reference>
<name>A0A1H6RWD1_9GAMM</name>
<dbReference type="Proteomes" id="UP000242999">
    <property type="component" value="Unassembled WGS sequence"/>
</dbReference>
<dbReference type="AlphaFoldDB" id="A0A1H6RWD1"/>
<keyword evidence="5 6" id="KW-0472">Membrane</keyword>
<evidence type="ECO:0000313" key="8">
    <source>
        <dbReference type="EMBL" id="SEI56847.1"/>
    </source>
</evidence>
<dbReference type="GO" id="GO:0005886">
    <property type="term" value="C:plasma membrane"/>
    <property type="evidence" value="ECO:0007669"/>
    <property type="project" value="UniProtKB-SubCell"/>
</dbReference>
<sequence>MAHGVPLLAALALFACATYVLTALLSFSAQDPGWTHVNEFTQVENWLGMTGAWLADVLLSVLGYGAYMGVFLLIWWGIWLALMPMRHTDFDPLMLALQVFGAVAILLAACALSALYLYHTPNNFPFNSGGLLGESLLQFLWPLLGTWGVTLLFFIALLAGWVLLTGVSWFRVMDEIGFALVSIWNLIQGQWYELEQERQELQHELAHQYPSHEAYTPYDPPDSYSSKGS</sequence>
<keyword evidence="3 6" id="KW-0812">Transmembrane</keyword>
<feature type="transmembrane region" description="Helical" evidence="6">
    <location>
        <begin position="53"/>
        <end position="82"/>
    </location>
</feature>
<dbReference type="Pfam" id="PF13491">
    <property type="entry name" value="FtsK_4TM"/>
    <property type="match status" value="1"/>
</dbReference>
<organism evidence="8 9">
    <name type="scientific">Allopseudospirillum japonicum</name>
    <dbReference type="NCBI Taxonomy" id="64971"/>
    <lineage>
        <taxon>Bacteria</taxon>
        <taxon>Pseudomonadati</taxon>
        <taxon>Pseudomonadota</taxon>
        <taxon>Gammaproteobacteria</taxon>
        <taxon>Oceanospirillales</taxon>
        <taxon>Oceanospirillaceae</taxon>
        <taxon>Allopseudospirillum</taxon>
    </lineage>
</organism>
<dbReference type="InterPro" id="IPR025199">
    <property type="entry name" value="FtsK_4TM"/>
</dbReference>
<evidence type="ECO:0000256" key="6">
    <source>
        <dbReference type="SAM" id="Phobius"/>
    </source>
</evidence>
<evidence type="ECO:0000256" key="3">
    <source>
        <dbReference type="ARBA" id="ARBA00022692"/>
    </source>
</evidence>
<accession>A0A1H6RWD1</accession>
<evidence type="ECO:0000256" key="1">
    <source>
        <dbReference type="ARBA" id="ARBA00004651"/>
    </source>
</evidence>
<feature type="transmembrane region" description="Helical" evidence="6">
    <location>
        <begin position="139"/>
        <end position="164"/>
    </location>
</feature>
<gene>
    <name evidence="8" type="ORF">SAMN05421831_104138</name>
</gene>
<keyword evidence="2" id="KW-1003">Cell membrane</keyword>
<comment type="subcellular location">
    <subcellularLocation>
        <location evidence="1">Cell membrane</location>
        <topology evidence="1">Multi-pass membrane protein</topology>
    </subcellularLocation>
</comment>